<feature type="compositionally biased region" description="Low complexity" evidence="2">
    <location>
        <begin position="271"/>
        <end position="289"/>
    </location>
</feature>
<comment type="caution">
    <text evidence="3">The sequence shown here is derived from an EMBL/GenBank/DDBJ whole genome shotgun (WGS) entry which is preliminary data.</text>
</comment>
<protein>
    <submittedName>
        <fullName evidence="3">Uncharacterized protein</fullName>
    </submittedName>
</protein>
<dbReference type="EMBL" id="BDIP01000168">
    <property type="protein sequence ID" value="GIQ80426.1"/>
    <property type="molecule type" value="Genomic_DNA"/>
</dbReference>
<feature type="coiled-coil region" evidence="1">
    <location>
        <begin position="25"/>
        <end position="52"/>
    </location>
</feature>
<name>A0A9K3GFR5_9EUKA</name>
<feature type="compositionally biased region" description="Acidic residues" evidence="2">
    <location>
        <begin position="234"/>
        <end position="246"/>
    </location>
</feature>
<feature type="compositionally biased region" description="Acidic residues" evidence="2">
    <location>
        <begin position="368"/>
        <end position="380"/>
    </location>
</feature>
<organism evidence="3 4">
    <name type="scientific">Kipferlia bialata</name>
    <dbReference type="NCBI Taxonomy" id="797122"/>
    <lineage>
        <taxon>Eukaryota</taxon>
        <taxon>Metamonada</taxon>
        <taxon>Carpediemonas-like organisms</taxon>
        <taxon>Kipferlia</taxon>
    </lineage>
</organism>
<feature type="region of interest" description="Disordered" evidence="2">
    <location>
        <begin position="113"/>
        <end position="456"/>
    </location>
</feature>
<feature type="compositionally biased region" description="Basic and acidic residues" evidence="2">
    <location>
        <begin position="422"/>
        <end position="439"/>
    </location>
</feature>
<feature type="compositionally biased region" description="Low complexity" evidence="2">
    <location>
        <begin position="168"/>
        <end position="181"/>
    </location>
</feature>
<evidence type="ECO:0000313" key="4">
    <source>
        <dbReference type="Proteomes" id="UP000265618"/>
    </source>
</evidence>
<proteinExistence type="predicted"/>
<keyword evidence="1" id="KW-0175">Coiled coil</keyword>
<gene>
    <name evidence="3" type="ORF">KIPB_001225</name>
</gene>
<feature type="compositionally biased region" description="Basic and acidic residues" evidence="2">
    <location>
        <begin position="614"/>
        <end position="625"/>
    </location>
</feature>
<dbReference type="Proteomes" id="UP000265618">
    <property type="component" value="Unassembled WGS sequence"/>
</dbReference>
<feature type="compositionally biased region" description="Basic and acidic residues" evidence="2">
    <location>
        <begin position="579"/>
        <end position="598"/>
    </location>
</feature>
<feature type="compositionally biased region" description="Basic and acidic residues" evidence="2">
    <location>
        <begin position="143"/>
        <end position="167"/>
    </location>
</feature>
<evidence type="ECO:0000256" key="1">
    <source>
        <dbReference type="SAM" id="Coils"/>
    </source>
</evidence>
<evidence type="ECO:0000256" key="2">
    <source>
        <dbReference type="SAM" id="MobiDB-lite"/>
    </source>
</evidence>
<feature type="compositionally biased region" description="Gly residues" evidence="2">
    <location>
        <begin position="554"/>
        <end position="572"/>
    </location>
</feature>
<feature type="compositionally biased region" description="Acidic residues" evidence="2">
    <location>
        <begin position="341"/>
        <end position="360"/>
    </location>
</feature>
<feature type="region of interest" description="Disordered" evidence="2">
    <location>
        <begin position="523"/>
        <end position="625"/>
    </location>
</feature>
<keyword evidence="4" id="KW-1185">Reference proteome</keyword>
<evidence type="ECO:0000313" key="3">
    <source>
        <dbReference type="EMBL" id="GIQ80426.1"/>
    </source>
</evidence>
<sequence>MPLYPKIPDGDPLWKEMCVTSRKKRQLEDIEHERVREELREKEAENAELCHTIRANNERGRAFRAQANHYYPLARELGVRLMGLGESIPKQLYDRILIDGPEMTEAMIGLYTPEGPVAEPSRKRAPVQDPPSRESTSLRRRSAGTERERERERPPRRSAREREREGSVSEGSDYYSEGESVPVMAGRRESLPLSVPRRPKATPRVLQDMSPPVPHTDTQHSPLRGETGRRWYNELEESSEYGDEVDFTISEPPVTDVSGLYTGEAEEAHGDQGMVGMDVDMGDMGPGLESDWEIDREREREGEEDEKSLSPPPSTLPSISGRVRRVAESAPSTSDLPDLASDTEEESYSSSGEEESDTEGEGGMSGDDTSESEGESEEESTGGGGATPHLLRALEHTGRQAPLADTPVRPCGREGSLAGVQKGRERGRERERERERDQETLTQSDPTGSMHATSGISKERYLLLSSQLVRLVREGTVPLTRPTSTEMLRRHIAARVITIDEKPFKQAELDAGLECLSTAGKVSRQGSTVTLHKSLLPPGSAPSSRGESATGREVGSGAGSRSGLGGQEGKGQSGPAPKRQGEGEGTKAQRERRLEAERLAAGTAEAEGLEVEGAEPKRLEAERAEAERLEAERRARRERRVEAERLAVEKAIAEQARAEKARAEQAKAEKARAERLEAEREREMPVHPDISEARFSQLRDCLSTLLIRRSVTNDEAWPVSTLHRLLSREAVAQGSTPYSQAEFDAAILRLCDDEREDEHMAFREEGDENVYFV</sequence>
<dbReference type="AlphaFoldDB" id="A0A9K3GFR5"/>
<accession>A0A9K3GFR5</accession>
<reference evidence="3 4" key="1">
    <citation type="journal article" date="2018" name="PLoS ONE">
        <title>The draft genome of Kipferlia bialata reveals reductive genome evolution in fornicate parasites.</title>
        <authorList>
            <person name="Tanifuji G."/>
            <person name="Takabayashi S."/>
            <person name="Kume K."/>
            <person name="Takagi M."/>
            <person name="Nakayama T."/>
            <person name="Kamikawa R."/>
            <person name="Inagaki Y."/>
            <person name="Hashimoto T."/>
        </authorList>
    </citation>
    <scope>NUCLEOTIDE SEQUENCE [LARGE SCALE GENOMIC DNA]</scope>
    <source>
        <strain evidence="3">NY0173</strain>
    </source>
</reference>
<feature type="compositionally biased region" description="Polar residues" evidence="2">
    <location>
        <begin position="440"/>
        <end position="456"/>
    </location>
</feature>